<comment type="caution">
    <text evidence="3">The sequence shown here is derived from an EMBL/GenBank/DDBJ whole genome shotgun (WGS) entry which is preliminary data.</text>
</comment>
<evidence type="ECO:0000256" key="1">
    <source>
        <dbReference type="SAM" id="MobiDB-lite"/>
    </source>
</evidence>
<dbReference type="InterPro" id="IPR055849">
    <property type="entry name" value="DUF7426"/>
</dbReference>
<dbReference type="EMBL" id="JBHMBK010000021">
    <property type="protein sequence ID" value="MFB9687707.1"/>
    <property type="molecule type" value="Genomic_DNA"/>
</dbReference>
<evidence type="ECO:0000313" key="3">
    <source>
        <dbReference type="EMBL" id="MFB9687707.1"/>
    </source>
</evidence>
<proteinExistence type="predicted"/>
<evidence type="ECO:0000313" key="4">
    <source>
        <dbReference type="Proteomes" id="UP001589535"/>
    </source>
</evidence>
<dbReference type="Pfam" id="PF24201">
    <property type="entry name" value="DUF7426"/>
    <property type="match status" value="1"/>
</dbReference>
<accession>A0ABV5U8V5</accession>
<sequence length="166" mass="17532">MALKDLSSFLDDDAIDVPIDGKTYRVESPDAKTGLLLASLANVGVKAASGADVDEADVEKLDLDDAKERDFMEMVLGNTLAELVADGVKWTKIQRLARYCFIHFAIGEEAADDALKSGALTGEAPAPNRAARRAGSRGAATTTKRRTSTAGTTSAKPPARKPRAKA</sequence>
<protein>
    <recommendedName>
        <fullName evidence="2">DUF7426 domain-containing protein</fullName>
    </recommendedName>
</protein>
<evidence type="ECO:0000259" key="2">
    <source>
        <dbReference type="Pfam" id="PF24201"/>
    </source>
</evidence>
<dbReference type="RefSeq" id="WP_378198518.1">
    <property type="nucleotide sequence ID" value="NZ_JBHMBK010000021.1"/>
</dbReference>
<organism evidence="3 4">
    <name type="scientific">Amycolatopsis plumensis</name>
    <dbReference type="NCBI Taxonomy" id="236508"/>
    <lineage>
        <taxon>Bacteria</taxon>
        <taxon>Bacillati</taxon>
        <taxon>Actinomycetota</taxon>
        <taxon>Actinomycetes</taxon>
        <taxon>Pseudonocardiales</taxon>
        <taxon>Pseudonocardiaceae</taxon>
        <taxon>Amycolatopsis</taxon>
    </lineage>
</organism>
<feature type="compositionally biased region" description="Low complexity" evidence="1">
    <location>
        <begin position="136"/>
        <end position="157"/>
    </location>
</feature>
<name>A0ABV5U8V5_9PSEU</name>
<gene>
    <name evidence="3" type="ORF">ACFFTO_26305</name>
</gene>
<keyword evidence="4" id="KW-1185">Reference proteome</keyword>
<feature type="region of interest" description="Disordered" evidence="1">
    <location>
        <begin position="119"/>
        <end position="166"/>
    </location>
</feature>
<feature type="domain" description="DUF7426" evidence="2">
    <location>
        <begin position="4"/>
        <end position="145"/>
    </location>
</feature>
<dbReference type="Proteomes" id="UP001589535">
    <property type="component" value="Unassembled WGS sequence"/>
</dbReference>
<reference evidence="3 4" key="1">
    <citation type="submission" date="2024-09" db="EMBL/GenBank/DDBJ databases">
        <authorList>
            <person name="Sun Q."/>
            <person name="Mori K."/>
        </authorList>
    </citation>
    <scope>NUCLEOTIDE SEQUENCE [LARGE SCALE GENOMIC DNA]</scope>
    <source>
        <strain evidence="3 4">JCM 13852</strain>
    </source>
</reference>